<proteinExistence type="predicted"/>
<dbReference type="SUPFAM" id="SSF52047">
    <property type="entry name" value="RNI-like"/>
    <property type="match status" value="1"/>
</dbReference>
<dbReference type="OrthoDB" id="7800719at2759"/>
<dbReference type="SUPFAM" id="SSF81383">
    <property type="entry name" value="F-box domain"/>
    <property type="match status" value="1"/>
</dbReference>
<reference evidence="2" key="1">
    <citation type="submission" date="2022-01" db="EMBL/GenBank/DDBJ databases">
        <authorList>
            <person name="King R."/>
        </authorList>
    </citation>
    <scope>NUCLEOTIDE SEQUENCE</scope>
</reference>
<accession>A0A9N9S8I1</accession>
<evidence type="ECO:0000259" key="1">
    <source>
        <dbReference type="PROSITE" id="PS50181"/>
    </source>
</evidence>
<keyword evidence="3" id="KW-1185">Reference proteome</keyword>
<dbReference type="AlphaFoldDB" id="A0A9N9S8I1"/>
<protein>
    <recommendedName>
        <fullName evidence="1">F-box domain-containing protein</fullName>
    </recommendedName>
</protein>
<dbReference type="EMBL" id="OU895880">
    <property type="protein sequence ID" value="CAG9810728.1"/>
    <property type="molecule type" value="Genomic_DNA"/>
</dbReference>
<dbReference type="InterPro" id="IPR032675">
    <property type="entry name" value="LRR_dom_sf"/>
</dbReference>
<reference evidence="2" key="2">
    <citation type="submission" date="2022-10" db="EMBL/GenBank/DDBJ databases">
        <authorList>
            <consortium name="ENA_rothamsted_submissions"/>
            <consortium name="culmorum"/>
            <person name="King R."/>
        </authorList>
    </citation>
    <scope>NUCLEOTIDE SEQUENCE</scope>
</reference>
<sequence length="425" mass="49477">MDNQHQLSEVSQSLPVEIIIKILSYVNHKDLKTCRLVSKQFYDLIRTTSELIKKLKFVVQFSTNISKKETWKQRAIDINNNSTYQVPSGRPLYRPNDLIGDATLQVPQPLNFENIKGPFIRNIILKLNNFDEFSWNFMKELPNLEDLSIEETRHVTYDFIPAQEDPIDLSKLTSLKLTQRLLNSFTSSTKNVNNLKALTIKVTSEDHQELLTDFIVQQDNLKELYLNIDPLIDSINFPATDITSKIKFQLTKFKLTLSAVRNESQHFQQFFESQAGHLESLKLNFNPDDQLLTSIFTKCTNLKHFGLKLSPRSDSFSRLDQELQMPSVRSIKDRFIDDQKITLITARFPNVRELQCGLMRDIHGCFDKIRKISVESLFCHTMGDCAFPNLKELYINNAYGFRDKAWRQFHKNIMELEQLKIAEIC</sequence>
<dbReference type="CDD" id="cd09917">
    <property type="entry name" value="F-box_SF"/>
    <property type="match status" value="1"/>
</dbReference>
<dbReference type="InterPro" id="IPR036047">
    <property type="entry name" value="F-box-like_dom_sf"/>
</dbReference>
<dbReference type="InterPro" id="IPR001810">
    <property type="entry name" value="F-box_dom"/>
</dbReference>
<organism evidence="2 3">
    <name type="scientific">Chironomus riparius</name>
    <dbReference type="NCBI Taxonomy" id="315576"/>
    <lineage>
        <taxon>Eukaryota</taxon>
        <taxon>Metazoa</taxon>
        <taxon>Ecdysozoa</taxon>
        <taxon>Arthropoda</taxon>
        <taxon>Hexapoda</taxon>
        <taxon>Insecta</taxon>
        <taxon>Pterygota</taxon>
        <taxon>Neoptera</taxon>
        <taxon>Endopterygota</taxon>
        <taxon>Diptera</taxon>
        <taxon>Nematocera</taxon>
        <taxon>Chironomoidea</taxon>
        <taxon>Chironomidae</taxon>
        <taxon>Chironominae</taxon>
        <taxon>Chironomus</taxon>
    </lineage>
</organism>
<dbReference type="Pfam" id="PF12937">
    <property type="entry name" value="F-box-like"/>
    <property type="match status" value="1"/>
</dbReference>
<gene>
    <name evidence="2" type="ORF">CHIRRI_LOCUS13541</name>
</gene>
<dbReference type="Proteomes" id="UP001153620">
    <property type="component" value="Chromosome 4"/>
</dbReference>
<dbReference type="PROSITE" id="PS50181">
    <property type="entry name" value="FBOX"/>
    <property type="match status" value="1"/>
</dbReference>
<dbReference type="Gene3D" id="1.20.1280.50">
    <property type="match status" value="1"/>
</dbReference>
<evidence type="ECO:0000313" key="3">
    <source>
        <dbReference type="Proteomes" id="UP001153620"/>
    </source>
</evidence>
<evidence type="ECO:0000313" key="2">
    <source>
        <dbReference type="EMBL" id="CAG9810728.1"/>
    </source>
</evidence>
<dbReference type="Gene3D" id="3.80.10.10">
    <property type="entry name" value="Ribonuclease Inhibitor"/>
    <property type="match status" value="1"/>
</dbReference>
<dbReference type="SMART" id="SM00256">
    <property type="entry name" value="FBOX"/>
    <property type="match status" value="1"/>
</dbReference>
<feature type="domain" description="F-box" evidence="1">
    <location>
        <begin position="8"/>
        <end position="55"/>
    </location>
</feature>
<name>A0A9N9S8I1_9DIPT</name>